<dbReference type="Gene3D" id="2.160.20.10">
    <property type="entry name" value="Single-stranded right-handed beta-helix, Pectin lyase-like"/>
    <property type="match status" value="2"/>
</dbReference>
<dbReference type="Pfam" id="PF00544">
    <property type="entry name" value="Pectate_lyase_4"/>
    <property type="match status" value="2"/>
</dbReference>
<comment type="caution">
    <text evidence="12">The sequence shown here is derived from an EMBL/GenBank/DDBJ whole genome shotgun (WGS) entry which is preliminary data.</text>
</comment>
<dbReference type="PANTHER" id="PTHR31683">
    <property type="entry name" value="PECTATE LYASE 18-RELATED"/>
    <property type="match status" value="1"/>
</dbReference>
<feature type="region of interest" description="Disordered" evidence="10">
    <location>
        <begin position="449"/>
        <end position="484"/>
    </location>
</feature>
<dbReference type="PRINTS" id="PR00807">
    <property type="entry name" value="AMBALLERGEN"/>
</dbReference>
<dbReference type="InterPro" id="IPR012334">
    <property type="entry name" value="Pectin_lyas_fold"/>
</dbReference>
<feature type="chain" id="PRO_5033103920" description="Pectate lyase" evidence="9">
    <location>
        <begin position="24"/>
        <end position="922"/>
    </location>
</feature>
<accession>A0A835H9J6</accession>
<evidence type="ECO:0000256" key="1">
    <source>
        <dbReference type="ARBA" id="ARBA00000695"/>
    </source>
</evidence>
<evidence type="ECO:0000256" key="9">
    <source>
        <dbReference type="RuleBase" id="RU361123"/>
    </source>
</evidence>
<feature type="compositionally biased region" description="Gly residues" evidence="10">
    <location>
        <begin position="457"/>
        <end position="466"/>
    </location>
</feature>
<evidence type="ECO:0000256" key="8">
    <source>
        <dbReference type="ARBA" id="ARBA00023239"/>
    </source>
</evidence>
<evidence type="ECO:0000256" key="4">
    <source>
        <dbReference type="ARBA" id="ARBA00012272"/>
    </source>
</evidence>
<dbReference type="InterPro" id="IPR011050">
    <property type="entry name" value="Pectin_lyase_fold/virulence"/>
</dbReference>
<keyword evidence="8 9" id="KW-0456">Lyase</keyword>
<dbReference type="GO" id="GO:0045490">
    <property type="term" value="P:pectin catabolic process"/>
    <property type="evidence" value="ECO:0007669"/>
    <property type="project" value="UniProtKB-UniPathway"/>
</dbReference>
<feature type="domain" description="Pectate lyase" evidence="11">
    <location>
        <begin position="149"/>
        <end position="334"/>
    </location>
</feature>
<dbReference type="FunFam" id="2.160.20.10:FF:000009">
    <property type="entry name" value="Pectate lyase"/>
    <property type="match status" value="1"/>
</dbReference>
<sequence length="922" mass="101513">MLHNIHFLFICLLISWLASEVKATHLNFTLPNQYSDPEVIVHELHRRVNESVSNREILGVYEKDKQPCQTGNPIDDCWRCDPNWVSWEKYRQKLADCGIGFGREALGGKGGEIYVVTDSFDPDPENPTPGTLRFAAVQTQPLWIIFSTGMTINLKQTLTLNSFKTIDGRGTIVDITGAGCIYMSQVTNVIIHNIHINHCTPSKGSINSDGDGITIRGSQNIWVDHCSLSSCTDGLIDVTEGSTMVTISNNYFSDHDKVMLLGHSDKYDADRGMQVTVAFNHFGKNLVERMPRCRWGYFHVVNNDYREWIEYAVGGSASPTINSQGNRFIAPSNPNAKEVTARINANKSEWSKWNWRTDGDIMVNGAFFVPSGDANGNNYALASSLEPNSAGLIDQLTLNAGVFGDSHRYAFFPIKNTFQGTVWGIRYPDGAGMENPRLPLEWGWDGDLVPNQSSQSNGGGGGGGGDPRNPINNPPPGFNGAGGGGQGHPNYGGIIYSQTPASPPICSSLIILSCIWIVYMIKCIFSTIITASHFNVTLLHQHPNPESVVQDVQRRVNASISRRVQMEVQEKDSCLTGNPIDDCWKCDPNWKENRQRLADCGIGFGQGALGGKGGRIYVVTDSSDLDPVNPPPGTLRHAVIQTEPLWIIFSANMLIKLNEELIVNSFKTIDGRGVNVHIVGGGCITLQYVTNIIIHNIHIHHCVPSGNANVRSSPTHYGFRGKSDGDGISIFSGRKIWIDHCSLSYCTDGLIDAIMGSTGITISNSYFSHHNEVMLLGHNDNYLPDSGMQVTIAFNYFGEELVQRMPRCRHGYFHIVNNDFSHWEMYAIGGSANPTINSQGNRYTAPVDPNAKEVTKRVLTDEKEWTGWNWRTDGDMMVNGAFFVPSGFGVALQYAKASSLEPKSAALIDQLTMNAGVLGENR</sequence>
<dbReference type="EC" id="4.2.2.2" evidence="4 9"/>
<keyword evidence="13" id="KW-1185">Reference proteome</keyword>
<keyword evidence="5 9" id="KW-0479">Metal-binding</keyword>
<evidence type="ECO:0000313" key="12">
    <source>
        <dbReference type="EMBL" id="KAF9594222.1"/>
    </source>
</evidence>
<keyword evidence="7 9" id="KW-0106">Calcium</keyword>
<evidence type="ECO:0000256" key="2">
    <source>
        <dbReference type="ARBA" id="ARBA00005220"/>
    </source>
</evidence>
<evidence type="ECO:0000256" key="3">
    <source>
        <dbReference type="ARBA" id="ARBA00010980"/>
    </source>
</evidence>
<feature type="signal peptide" evidence="9">
    <location>
        <begin position="1"/>
        <end position="23"/>
    </location>
</feature>
<dbReference type="InterPro" id="IPR045032">
    <property type="entry name" value="PEL"/>
</dbReference>
<keyword evidence="6 9" id="KW-0732">Signal</keyword>
<dbReference type="Proteomes" id="UP000631114">
    <property type="component" value="Unassembled WGS sequence"/>
</dbReference>
<dbReference type="OrthoDB" id="1637350at2759"/>
<evidence type="ECO:0000313" key="13">
    <source>
        <dbReference type="Proteomes" id="UP000631114"/>
    </source>
</evidence>
<evidence type="ECO:0000256" key="5">
    <source>
        <dbReference type="ARBA" id="ARBA00022723"/>
    </source>
</evidence>
<proteinExistence type="inferred from homology"/>
<dbReference type="PANTHER" id="PTHR31683:SF11">
    <property type="entry name" value="PECTATE LYASE"/>
    <property type="match status" value="1"/>
</dbReference>
<evidence type="ECO:0000256" key="7">
    <source>
        <dbReference type="ARBA" id="ARBA00022837"/>
    </source>
</evidence>
<reference evidence="12 13" key="1">
    <citation type="submission" date="2020-10" db="EMBL/GenBank/DDBJ databases">
        <title>The Coptis chinensis genome and diversification of protoberbering-type alkaloids.</title>
        <authorList>
            <person name="Wang B."/>
            <person name="Shu S."/>
            <person name="Song C."/>
            <person name="Liu Y."/>
        </authorList>
    </citation>
    <scope>NUCLEOTIDE SEQUENCE [LARGE SCALE GENOMIC DNA]</scope>
    <source>
        <strain evidence="12">HL-2020</strain>
        <tissue evidence="12">Leaf</tissue>
    </source>
</reference>
<dbReference type="GO" id="GO:0030570">
    <property type="term" value="F:pectate lyase activity"/>
    <property type="evidence" value="ECO:0007669"/>
    <property type="project" value="UniProtKB-EC"/>
</dbReference>
<comment type="catalytic activity">
    <reaction evidence="1 9">
        <text>Eliminative cleavage of (1-&gt;4)-alpha-D-galacturonan to give oligosaccharides with 4-deoxy-alpha-D-galact-4-enuronosyl groups at their non-reducing ends.</text>
        <dbReference type="EC" id="4.2.2.2"/>
    </reaction>
</comment>
<dbReference type="InterPro" id="IPR018082">
    <property type="entry name" value="AmbAllergen"/>
</dbReference>
<dbReference type="AlphaFoldDB" id="A0A835H9J6"/>
<evidence type="ECO:0000256" key="10">
    <source>
        <dbReference type="SAM" id="MobiDB-lite"/>
    </source>
</evidence>
<gene>
    <name evidence="12" type="ORF">IFM89_028879</name>
</gene>
<dbReference type="SUPFAM" id="SSF51126">
    <property type="entry name" value="Pectin lyase-like"/>
    <property type="match status" value="2"/>
</dbReference>
<dbReference type="GO" id="GO:0046872">
    <property type="term" value="F:metal ion binding"/>
    <property type="evidence" value="ECO:0007669"/>
    <property type="project" value="UniProtKB-KW"/>
</dbReference>
<dbReference type="EMBL" id="JADFTS010000008">
    <property type="protein sequence ID" value="KAF9594222.1"/>
    <property type="molecule type" value="Genomic_DNA"/>
</dbReference>
<organism evidence="12 13">
    <name type="scientific">Coptis chinensis</name>
    <dbReference type="NCBI Taxonomy" id="261450"/>
    <lineage>
        <taxon>Eukaryota</taxon>
        <taxon>Viridiplantae</taxon>
        <taxon>Streptophyta</taxon>
        <taxon>Embryophyta</taxon>
        <taxon>Tracheophyta</taxon>
        <taxon>Spermatophyta</taxon>
        <taxon>Magnoliopsida</taxon>
        <taxon>Ranunculales</taxon>
        <taxon>Ranunculaceae</taxon>
        <taxon>Coptidoideae</taxon>
        <taxon>Coptis</taxon>
    </lineage>
</organism>
<comment type="cofactor">
    <cofactor evidence="9">
        <name>Ca(2+)</name>
        <dbReference type="ChEBI" id="CHEBI:29108"/>
    </cofactor>
    <text evidence="9">Binds 1 Ca(2+) ion. Required for its activity.</text>
</comment>
<dbReference type="InterPro" id="IPR002022">
    <property type="entry name" value="Pec_lyase"/>
</dbReference>
<comment type="similarity">
    <text evidence="3 9">Belongs to the polysaccharide lyase 1 family.</text>
</comment>
<dbReference type="SMART" id="SM00710">
    <property type="entry name" value="PbH1"/>
    <property type="match status" value="5"/>
</dbReference>
<dbReference type="InterPro" id="IPR006626">
    <property type="entry name" value="PbH1"/>
</dbReference>
<name>A0A835H9J6_9MAGN</name>
<dbReference type="UniPathway" id="UPA00545">
    <property type="reaction ID" value="UER00824"/>
</dbReference>
<evidence type="ECO:0000256" key="6">
    <source>
        <dbReference type="ARBA" id="ARBA00022729"/>
    </source>
</evidence>
<evidence type="ECO:0000259" key="11">
    <source>
        <dbReference type="SMART" id="SM00656"/>
    </source>
</evidence>
<protein>
    <recommendedName>
        <fullName evidence="4 9">Pectate lyase</fullName>
        <ecNumber evidence="4 9">4.2.2.2</ecNumber>
    </recommendedName>
</protein>
<dbReference type="SMART" id="SM00656">
    <property type="entry name" value="Amb_all"/>
    <property type="match status" value="2"/>
</dbReference>
<feature type="domain" description="Pectate lyase" evidence="11">
    <location>
        <begin position="652"/>
        <end position="849"/>
    </location>
</feature>
<comment type="pathway">
    <text evidence="2 9">Glycan metabolism; pectin degradation; 2-dehydro-3-deoxy-D-gluconate from pectin: step 2/5.</text>
</comment>